<keyword evidence="2" id="KW-1185">Reference proteome</keyword>
<accession>A0A1G8YFL8</accession>
<gene>
    <name evidence="1" type="ORF">SAMN05421874_104365</name>
</gene>
<dbReference type="Proteomes" id="UP000198683">
    <property type="component" value="Unassembled WGS sequence"/>
</dbReference>
<protein>
    <submittedName>
        <fullName evidence="1">Uncharacterized protein</fullName>
    </submittedName>
</protein>
<proteinExistence type="predicted"/>
<dbReference type="EMBL" id="FNFB01000004">
    <property type="protein sequence ID" value="SDK00830.1"/>
    <property type="molecule type" value="Genomic_DNA"/>
</dbReference>
<evidence type="ECO:0000313" key="2">
    <source>
        <dbReference type="Proteomes" id="UP000198683"/>
    </source>
</evidence>
<sequence length="44" mass="4810">MVCGNHQVAETPGPFFGVRAFRLFLQFRNVILFSGSCHVAINGA</sequence>
<evidence type="ECO:0000313" key="1">
    <source>
        <dbReference type="EMBL" id="SDK00830.1"/>
    </source>
</evidence>
<reference evidence="1 2" key="1">
    <citation type="submission" date="2016-10" db="EMBL/GenBank/DDBJ databases">
        <authorList>
            <person name="de Groot N.N."/>
        </authorList>
    </citation>
    <scope>NUCLEOTIDE SEQUENCE [LARGE SCALE GENOMIC DNA]</scope>
    <source>
        <strain evidence="1 2">CGMCC 4.5681</strain>
    </source>
</reference>
<dbReference type="AlphaFoldDB" id="A0A1G8YFL8"/>
<name>A0A1G8YFL8_9ACTN</name>
<organism evidence="1 2">
    <name type="scientific">Nonomuraea maritima</name>
    <dbReference type="NCBI Taxonomy" id="683260"/>
    <lineage>
        <taxon>Bacteria</taxon>
        <taxon>Bacillati</taxon>
        <taxon>Actinomycetota</taxon>
        <taxon>Actinomycetes</taxon>
        <taxon>Streptosporangiales</taxon>
        <taxon>Streptosporangiaceae</taxon>
        <taxon>Nonomuraea</taxon>
    </lineage>
</organism>